<reference evidence="1 2" key="1">
    <citation type="submission" date="2024-02" db="EMBL/GenBank/DDBJ databases">
        <title>A novel Gemmatimonadota bacterium.</title>
        <authorList>
            <person name="Du Z.-J."/>
            <person name="Ye Y.-Q."/>
        </authorList>
    </citation>
    <scope>NUCLEOTIDE SEQUENCE [LARGE SCALE GENOMIC DNA]</scope>
    <source>
        <strain evidence="1 2">DH-20</strain>
    </source>
</reference>
<dbReference type="EMBL" id="JBBHLI010000008">
    <property type="protein sequence ID" value="MEK9501885.1"/>
    <property type="molecule type" value="Genomic_DNA"/>
</dbReference>
<comment type="caution">
    <text evidence="1">The sequence shown here is derived from an EMBL/GenBank/DDBJ whole genome shotgun (WGS) entry which is preliminary data.</text>
</comment>
<evidence type="ECO:0000313" key="1">
    <source>
        <dbReference type="EMBL" id="MEK9501885.1"/>
    </source>
</evidence>
<organism evidence="1 2">
    <name type="scientific">Gaopeijia maritima</name>
    <dbReference type="NCBI Taxonomy" id="3119007"/>
    <lineage>
        <taxon>Bacteria</taxon>
        <taxon>Pseudomonadati</taxon>
        <taxon>Gemmatimonadota</taxon>
        <taxon>Longimicrobiia</taxon>
        <taxon>Gaopeijiales</taxon>
        <taxon>Gaopeijiaceae</taxon>
        <taxon>Gaopeijia</taxon>
    </lineage>
</organism>
<keyword evidence="2" id="KW-1185">Reference proteome</keyword>
<accession>A0ABU9EAW3</accession>
<dbReference type="Proteomes" id="UP001484239">
    <property type="component" value="Unassembled WGS sequence"/>
</dbReference>
<dbReference type="RefSeq" id="WP_405280984.1">
    <property type="nucleotide sequence ID" value="NZ_JBBHLI010000008.1"/>
</dbReference>
<sequence>MTPRPLDTDADSWKRHTAALNRMDGPARLRVALELSETVREIRLAGIRARHPKLTPRGAIRRLIAEDYGVVIPDRV</sequence>
<protein>
    <submittedName>
        <fullName evidence="1">Uncharacterized protein</fullName>
    </submittedName>
</protein>
<name>A0ABU9EAW3_9BACT</name>
<proteinExistence type="predicted"/>
<evidence type="ECO:0000313" key="2">
    <source>
        <dbReference type="Proteomes" id="UP001484239"/>
    </source>
</evidence>
<gene>
    <name evidence="1" type="ORF">WI372_12910</name>
</gene>